<evidence type="ECO:0000313" key="3">
    <source>
        <dbReference type="Proteomes" id="UP001283361"/>
    </source>
</evidence>
<sequence length="121" mass="14140">MPQRATGYSSLRLGIRKQKKNVVTTDGDGSTRQIQRRREIILKPSCVDEYNQHMNGCDRADQQIQYYGLHKRKSNKWWKKIFHFLIEIAVVNASIIYNKTRPLVDGVRRKVPLAAFKNLLI</sequence>
<reference evidence="2" key="1">
    <citation type="journal article" date="2023" name="G3 (Bethesda)">
        <title>A reference genome for the long-term kleptoplast-retaining sea slug Elysia crispata morphotype clarki.</title>
        <authorList>
            <person name="Eastman K.E."/>
            <person name="Pendleton A.L."/>
            <person name="Shaikh M.A."/>
            <person name="Suttiyut T."/>
            <person name="Ogas R."/>
            <person name="Tomko P."/>
            <person name="Gavelis G."/>
            <person name="Widhalm J.R."/>
            <person name="Wisecaver J.H."/>
        </authorList>
    </citation>
    <scope>NUCLEOTIDE SEQUENCE</scope>
    <source>
        <strain evidence="2">ECLA1</strain>
    </source>
</reference>
<proteinExistence type="predicted"/>
<protein>
    <recommendedName>
        <fullName evidence="1">PiggyBac transposable element-derived protein domain-containing protein</fullName>
    </recommendedName>
</protein>
<dbReference type="PANTHER" id="PTHR46599:SF3">
    <property type="entry name" value="PIGGYBAC TRANSPOSABLE ELEMENT-DERIVED PROTEIN 4"/>
    <property type="match status" value="1"/>
</dbReference>
<dbReference type="Proteomes" id="UP001283361">
    <property type="component" value="Unassembled WGS sequence"/>
</dbReference>
<gene>
    <name evidence="2" type="ORF">RRG08_003263</name>
</gene>
<keyword evidence="3" id="KW-1185">Reference proteome</keyword>
<evidence type="ECO:0000313" key="2">
    <source>
        <dbReference type="EMBL" id="KAK3691224.1"/>
    </source>
</evidence>
<dbReference type="PANTHER" id="PTHR46599">
    <property type="entry name" value="PIGGYBAC TRANSPOSABLE ELEMENT-DERIVED PROTEIN 4"/>
    <property type="match status" value="1"/>
</dbReference>
<feature type="domain" description="PiggyBac transposable element-derived protein" evidence="1">
    <location>
        <begin position="17"/>
        <end position="93"/>
    </location>
</feature>
<dbReference type="AlphaFoldDB" id="A0AAE0XE38"/>
<dbReference type="Pfam" id="PF13843">
    <property type="entry name" value="DDE_Tnp_1_7"/>
    <property type="match status" value="1"/>
</dbReference>
<comment type="caution">
    <text evidence="2">The sequence shown here is derived from an EMBL/GenBank/DDBJ whole genome shotgun (WGS) entry which is preliminary data.</text>
</comment>
<accession>A0AAE0XE38</accession>
<dbReference type="EMBL" id="JAWDGP010008101">
    <property type="protein sequence ID" value="KAK3691224.1"/>
    <property type="molecule type" value="Genomic_DNA"/>
</dbReference>
<evidence type="ECO:0000259" key="1">
    <source>
        <dbReference type="Pfam" id="PF13843"/>
    </source>
</evidence>
<organism evidence="2 3">
    <name type="scientific">Elysia crispata</name>
    <name type="common">lettuce slug</name>
    <dbReference type="NCBI Taxonomy" id="231223"/>
    <lineage>
        <taxon>Eukaryota</taxon>
        <taxon>Metazoa</taxon>
        <taxon>Spiralia</taxon>
        <taxon>Lophotrochozoa</taxon>
        <taxon>Mollusca</taxon>
        <taxon>Gastropoda</taxon>
        <taxon>Heterobranchia</taxon>
        <taxon>Euthyneura</taxon>
        <taxon>Panpulmonata</taxon>
        <taxon>Sacoglossa</taxon>
        <taxon>Placobranchoidea</taxon>
        <taxon>Plakobranchidae</taxon>
        <taxon>Elysia</taxon>
    </lineage>
</organism>
<dbReference type="InterPro" id="IPR029526">
    <property type="entry name" value="PGBD"/>
</dbReference>
<name>A0AAE0XE38_9GAST</name>